<dbReference type="PANTHER" id="PTHR43544:SF12">
    <property type="entry name" value="NAD(P)-BINDING ROSSMANN-FOLD SUPERFAMILY PROTEIN"/>
    <property type="match status" value="1"/>
</dbReference>
<dbReference type="CDD" id="cd05325">
    <property type="entry name" value="carb_red_sniffer_like_SDR_c"/>
    <property type="match status" value="1"/>
</dbReference>
<dbReference type="EMBL" id="JACHWB010000003">
    <property type="protein sequence ID" value="MBB3019321.1"/>
    <property type="molecule type" value="Genomic_DNA"/>
</dbReference>
<dbReference type="SUPFAM" id="SSF51735">
    <property type="entry name" value="NAD(P)-binding Rossmann-fold domains"/>
    <property type="match status" value="1"/>
</dbReference>
<dbReference type="GO" id="GO:0005737">
    <property type="term" value="C:cytoplasm"/>
    <property type="evidence" value="ECO:0007669"/>
    <property type="project" value="TreeGrafter"/>
</dbReference>
<accession>A0A7W4VM14</accession>
<dbReference type="RefSeq" id="WP_246408116.1">
    <property type="nucleotide sequence ID" value="NZ_JACHWB010000003.1"/>
</dbReference>
<dbReference type="AlphaFoldDB" id="A0A7W4VM14"/>
<dbReference type="GO" id="GO:0016491">
    <property type="term" value="F:oxidoreductase activity"/>
    <property type="evidence" value="ECO:0007669"/>
    <property type="project" value="TreeGrafter"/>
</dbReference>
<comment type="caution">
    <text evidence="1">The sequence shown here is derived from an EMBL/GenBank/DDBJ whole genome shotgun (WGS) entry which is preliminary data.</text>
</comment>
<name>A0A7W4VM14_9HYPH</name>
<proteinExistence type="predicted"/>
<dbReference type="Gene3D" id="3.40.50.720">
    <property type="entry name" value="NAD(P)-binding Rossmann-like Domain"/>
    <property type="match status" value="1"/>
</dbReference>
<dbReference type="Pfam" id="PF00106">
    <property type="entry name" value="adh_short"/>
    <property type="match status" value="1"/>
</dbReference>
<dbReference type="PANTHER" id="PTHR43544">
    <property type="entry name" value="SHORT-CHAIN DEHYDROGENASE/REDUCTASE"/>
    <property type="match status" value="1"/>
</dbReference>
<dbReference type="InterPro" id="IPR051468">
    <property type="entry name" value="Fungal_SecMetab_SDRs"/>
</dbReference>
<dbReference type="Proteomes" id="UP000532010">
    <property type="component" value="Unassembled WGS sequence"/>
</dbReference>
<organism evidence="1 2">
    <name type="scientific">Microvirga lupini</name>
    <dbReference type="NCBI Taxonomy" id="420324"/>
    <lineage>
        <taxon>Bacteria</taxon>
        <taxon>Pseudomonadati</taxon>
        <taxon>Pseudomonadota</taxon>
        <taxon>Alphaproteobacteria</taxon>
        <taxon>Hyphomicrobiales</taxon>
        <taxon>Methylobacteriaceae</taxon>
        <taxon>Microvirga</taxon>
    </lineage>
</organism>
<evidence type="ECO:0000313" key="2">
    <source>
        <dbReference type="Proteomes" id="UP000532010"/>
    </source>
</evidence>
<sequence>MNLLASLEHPSRAAVIGASGGIGGAVTQLLANADFEAVHALSRRGLGSEDPGVRADIIDIENEPSIAAAAEGLRDGAPLRLVLVATGLLHAADYQPEKTYRSLDPELLAKSFRVNAIGPALVAKHMLPLLPKGGKSIFAVMSARVGSIEDNRLGGWYGYRASKAALNQLMRTLAVELRRQKPDAICVALHPGTVDTALSQPFQSGVESGKLFTPAYAAERLLNVLNGLSPADSGGFFAWDGQHIPF</sequence>
<dbReference type="PRINTS" id="PR00081">
    <property type="entry name" value="GDHRDH"/>
</dbReference>
<keyword evidence="2" id="KW-1185">Reference proteome</keyword>
<gene>
    <name evidence="1" type="ORF">FHR70_002386</name>
</gene>
<dbReference type="InterPro" id="IPR036291">
    <property type="entry name" value="NAD(P)-bd_dom_sf"/>
</dbReference>
<protein>
    <submittedName>
        <fullName evidence="1">NAD(P)-dependent dehydrogenase (Short-subunit alcohol dehydrogenase family)</fullName>
    </submittedName>
</protein>
<dbReference type="InterPro" id="IPR002347">
    <property type="entry name" value="SDR_fam"/>
</dbReference>
<reference evidence="1 2" key="1">
    <citation type="submission" date="2020-08" db="EMBL/GenBank/DDBJ databases">
        <title>The Agave Microbiome: Exploring the role of microbial communities in plant adaptations to desert environments.</title>
        <authorList>
            <person name="Partida-Martinez L.P."/>
        </authorList>
    </citation>
    <scope>NUCLEOTIDE SEQUENCE [LARGE SCALE GENOMIC DNA]</scope>
    <source>
        <strain evidence="1 2">AT3.9</strain>
    </source>
</reference>
<evidence type="ECO:0000313" key="1">
    <source>
        <dbReference type="EMBL" id="MBB3019321.1"/>
    </source>
</evidence>